<dbReference type="SUPFAM" id="SSF53756">
    <property type="entry name" value="UDP-Glycosyltransferase/glycogen phosphorylase"/>
    <property type="match status" value="1"/>
</dbReference>
<evidence type="ECO:0000313" key="2">
    <source>
        <dbReference type="Proteomes" id="UP000240542"/>
    </source>
</evidence>
<dbReference type="AlphaFoldDB" id="A0A2P8DG56"/>
<keyword evidence="1" id="KW-0808">Transferase</keyword>
<dbReference type="EMBL" id="PYGA01000012">
    <property type="protein sequence ID" value="PSK96179.1"/>
    <property type="molecule type" value="Genomic_DNA"/>
</dbReference>
<reference evidence="1 2" key="1">
    <citation type="submission" date="2018-03" db="EMBL/GenBank/DDBJ databases">
        <title>Genomic Encyclopedia of Archaeal and Bacterial Type Strains, Phase II (KMG-II): from individual species to whole genera.</title>
        <authorList>
            <person name="Goeker M."/>
        </authorList>
    </citation>
    <scope>NUCLEOTIDE SEQUENCE [LARGE SCALE GENOMIC DNA]</scope>
    <source>
        <strain evidence="1 2">DSM 45312</strain>
    </source>
</reference>
<evidence type="ECO:0000313" key="1">
    <source>
        <dbReference type="EMBL" id="PSK96179.1"/>
    </source>
</evidence>
<accession>A0A2P8DG56</accession>
<dbReference type="Proteomes" id="UP000240542">
    <property type="component" value="Unassembled WGS sequence"/>
</dbReference>
<dbReference type="GO" id="GO:0016740">
    <property type="term" value="F:transferase activity"/>
    <property type="evidence" value="ECO:0007669"/>
    <property type="project" value="UniProtKB-KW"/>
</dbReference>
<dbReference type="OrthoDB" id="3287135at2"/>
<sequence length="351" mass="38617">MTRIRVLHIPSHIAYVHKLHSHLYSPVTAPGSAPFTIDQLLKLDDWRFFDVLHLHTVELASIEQVRLLSARLRAQCKGLVFTAHDLAPNIEADGKAFQQKMRLAMRLAHTVITLTTAAVERINRTADQPRSLCCLPHGSAGRPAGSANNAPGILAFGALRPNRDFGALVRAWRTLDPVQRPPLRLLLRSVGPADVARNRALLTELQTAVREEPDCTVAVTDTMVAPDELATWCAQGSVLALPYRHITHSGQLELARDLGLAAVAPDAATVRAQLTDTGDETTPVVWARASALASPGEYAGLLRRAIAVERNDPFDHTGWQAYREREHRELLDAHARIYKDAKSAATEWNSI</sequence>
<name>A0A2P8DG56_9ACTN</name>
<protein>
    <submittedName>
        <fullName evidence="1">Glycosyltransferase involved in cell wall biosynthesis</fullName>
    </submittedName>
</protein>
<keyword evidence="2" id="KW-1185">Reference proteome</keyword>
<organism evidence="1 2">
    <name type="scientific">Murinocardiopsis flavida</name>
    <dbReference type="NCBI Taxonomy" id="645275"/>
    <lineage>
        <taxon>Bacteria</taxon>
        <taxon>Bacillati</taxon>
        <taxon>Actinomycetota</taxon>
        <taxon>Actinomycetes</taxon>
        <taxon>Streptosporangiales</taxon>
        <taxon>Nocardiopsidaceae</taxon>
        <taxon>Murinocardiopsis</taxon>
    </lineage>
</organism>
<comment type="caution">
    <text evidence="1">The sequence shown here is derived from an EMBL/GenBank/DDBJ whole genome shotgun (WGS) entry which is preliminary data.</text>
</comment>
<proteinExistence type="predicted"/>
<dbReference type="RefSeq" id="WP_146165587.1">
    <property type="nucleotide sequence ID" value="NZ_PYGA01000012.1"/>
</dbReference>
<gene>
    <name evidence="1" type="ORF">CLV63_11261</name>
</gene>